<comment type="caution">
    <text evidence="8">The sequence shown here is derived from an EMBL/GenBank/DDBJ whole genome shotgun (WGS) entry which is preliminary data.</text>
</comment>
<dbReference type="EMBL" id="BONX01000033">
    <property type="protein sequence ID" value="GIG98255.1"/>
    <property type="molecule type" value="Genomic_DNA"/>
</dbReference>
<keyword evidence="9" id="KW-1185">Reference proteome</keyword>
<keyword evidence="2" id="KW-0004">4Fe-4S</keyword>
<dbReference type="Gene3D" id="3.20.20.70">
    <property type="entry name" value="Aldolase class I"/>
    <property type="match status" value="1"/>
</dbReference>
<keyword evidence="4" id="KW-0479">Metal-binding</keyword>
<gene>
    <name evidence="8" type="ORF">Pma05_48280</name>
</gene>
<reference evidence="8 9" key="1">
    <citation type="submission" date="2021-01" db="EMBL/GenBank/DDBJ databases">
        <title>Whole genome shotgun sequence of Plantactinospora mayteni NBRC 109088.</title>
        <authorList>
            <person name="Komaki H."/>
            <person name="Tamura T."/>
        </authorList>
    </citation>
    <scope>NUCLEOTIDE SEQUENCE [LARGE SCALE GENOMIC DNA]</scope>
    <source>
        <strain evidence="8 9">NBRC 109088</strain>
    </source>
</reference>
<feature type="domain" description="Radical SAM core" evidence="7">
    <location>
        <begin position="39"/>
        <end position="273"/>
    </location>
</feature>
<dbReference type="InterPro" id="IPR000385">
    <property type="entry name" value="MoaA_NifB_PqqE_Fe-S-bd_CS"/>
</dbReference>
<dbReference type="InterPro" id="IPR007197">
    <property type="entry name" value="rSAM"/>
</dbReference>
<dbReference type="NCBIfam" id="TIGR04269">
    <property type="entry name" value="SAM_SPASM_FxsB"/>
    <property type="match status" value="1"/>
</dbReference>
<dbReference type="PROSITE" id="PS51918">
    <property type="entry name" value="RADICAL_SAM"/>
    <property type="match status" value="1"/>
</dbReference>
<dbReference type="Proteomes" id="UP000621500">
    <property type="component" value="Unassembled WGS sequence"/>
</dbReference>
<dbReference type="SFLD" id="SFLDS00029">
    <property type="entry name" value="Radical_SAM"/>
    <property type="match status" value="1"/>
</dbReference>
<evidence type="ECO:0000256" key="4">
    <source>
        <dbReference type="ARBA" id="ARBA00022723"/>
    </source>
</evidence>
<organism evidence="8 9">
    <name type="scientific">Plantactinospora mayteni</name>
    <dbReference type="NCBI Taxonomy" id="566021"/>
    <lineage>
        <taxon>Bacteria</taxon>
        <taxon>Bacillati</taxon>
        <taxon>Actinomycetota</taxon>
        <taxon>Actinomycetes</taxon>
        <taxon>Micromonosporales</taxon>
        <taxon>Micromonosporaceae</taxon>
        <taxon>Plantactinospora</taxon>
    </lineage>
</organism>
<dbReference type="SFLD" id="SFLDG01386">
    <property type="entry name" value="main_SPASM_domain-containing"/>
    <property type="match status" value="1"/>
</dbReference>
<evidence type="ECO:0000313" key="8">
    <source>
        <dbReference type="EMBL" id="GIG98255.1"/>
    </source>
</evidence>
<dbReference type="PANTHER" id="PTHR43273">
    <property type="entry name" value="ANAEROBIC SULFATASE-MATURATING ENZYME HOMOLOG ASLB-RELATED"/>
    <property type="match status" value="1"/>
</dbReference>
<evidence type="ECO:0000259" key="7">
    <source>
        <dbReference type="PROSITE" id="PS51918"/>
    </source>
</evidence>
<dbReference type="InterPro" id="IPR013785">
    <property type="entry name" value="Aldolase_TIM"/>
</dbReference>
<name>A0ABQ4EUC6_9ACTN</name>
<evidence type="ECO:0000313" key="9">
    <source>
        <dbReference type="Proteomes" id="UP000621500"/>
    </source>
</evidence>
<dbReference type="InterPro" id="IPR023867">
    <property type="entry name" value="Sulphatase_maturase_rSAM"/>
</dbReference>
<protein>
    <recommendedName>
        <fullName evidence="7">Radical SAM core domain-containing protein</fullName>
    </recommendedName>
</protein>
<dbReference type="Pfam" id="PF04055">
    <property type="entry name" value="Radical_SAM"/>
    <property type="match status" value="1"/>
</dbReference>
<dbReference type="SFLD" id="SFLDG01072">
    <property type="entry name" value="dehydrogenase_like"/>
    <property type="match status" value="1"/>
</dbReference>
<dbReference type="RefSeq" id="WP_239312981.1">
    <property type="nucleotide sequence ID" value="NZ_BAAAZQ010000010.1"/>
</dbReference>
<evidence type="ECO:0000256" key="6">
    <source>
        <dbReference type="ARBA" id="ARBA00023014"/>
    </source>
</evidence>
<dbReference type="InterPro" id="IPR026335">
    <property type="entry name" value="rSAM_SPASM_FxsB"/>
</dbReference>
<dbReference type="SFLD" id="SFLDG01067">
    <property type="entry name" value="SPASM/twitch_domain_containing"/>
    <property type="match status" value="1"/>
</dbReference>
<evidence type="ECO:0000256" key="2">
    <source>
        <dbReference type="ARBA" id="ARBA00022485"/>
    </source>
</evidence>
<dbReference type="InterPro" id="IPR058240">
    <property type="entry name" value="rSAM_sf"/>
</dbReference>
<sequence>MTAISIQISARPPGSDQSAAAWPDEAWKAKVVAAGDWRPVPFRQFIVKLHSRCNLSCDYCYIYEMADQTWRTLPGGMARETLRQAARRIGEYAERHGLAEVQVIYHGGEPLLVGPDYLDFASEEIRAAMPATTTAVLSVQTNGVLVDERMLQTLVRHEVGLGVSLDGGREANDRHRRYANGNGSFDQVARALSLVNQPEYRHLFSILLCTIDVTRDPVETFESLLEFDPPAVDFLLPLGNWSSPPPLLPAPPGETPYAEWLIAIFDRWYSAPSQETDVRLLQAIIDEVLGNPSGFEKVGLTPSAAIEVETDGSMHQVCSLKSAYDGATCTNLNVFAHTFDQAMEHPAVVARQVGRAALSDTCQDCDIRDMCGGGYYAHRYRADTGFRNPSVYCPDLFRLFGHVGRRVYADLARLTSGGAR</sequence>
<proteinExistence type="predicted"/>
<accession>A0ABQ4EUC6</accession>
<keyword evidence="6" id="KW-0411">Iron-sulfur</keyword>
<dbReference type="CDD" id="cd01335">
    <property type="entry name" value="Radical_SAM"/>
    <property type="match status" value="1"/>
</dbReference>
<dbReference type="PANTHER" id="PTHR43273:SF8">
    <property type="entry name" value="RADICAL SAM DOMAIN PROTEIN"/>
    <property type="match status" value="1"/>
</dbReference>
<dbReference type="PROSITE" id="PS01305">
    <property type="entry name" value="MOAA_NIFB_PQQE"/>
    <property type="match status" value="1"/>
</dbReference>
<comment type="cofactor">
    <cofactor evidence="1">
        <name>[4Fe-4S] cluster</name>
        <dbReference type="ChEBI" id="CHEBI:49883"/>
    </cofactor>
</comment>
<keyword evidence="3" id="KW-0949">S-adenosyl-L-methionine</keyword>
<evidence type="ECO:0000256" key="1">
    <source>
        <dbReference type="ARBA" id="ARBA00001966"/>
    </source>
</evidence>
<evidence type="ECO:0000256" key="5">
    <source>
        <dbReference type="ARBA" id="ARBA00023004"/>
    </source>
</evidence>
<evidence type="ECO:0000256" key="3">
    <source>
        <dbReference type="ARBA" id="ARBA00022691"/>
    </source>
</evidence>
<keyword evidence="5" id="KW-0408">Iron</keyword>
<dbReference type="SUPFAM" id="SSF102114">
    <property type="entry name" value="Radical SAM enzymes"/>
    <property type="match status" value="1"/>
</dbReference>